<dbReference type="InterPro" id="IPR016130">
    <property type="entry name" value="Tyr_Pase_AS"/>
</dbReference>
<dbReference type="Gene3D" id="3.90.190.10">
    <property type="entry name" value="Protein tyrosine phosphatase superfamily"/>
    <property type="match status" value="1"/>
</dbReference>
<keyword evidence="2" id="KW-0378">Hydrolase</keyword>
<evidence type="ECO:0000256" key="1">
    <source>
        <dbReference type="ARBA" id="ARBA00013064"/>
    </source>
</evidence>
<reference evidence="5 6" key="1">
    <citation type="submission" date="2014-04" db="EMBL/GenBank/DDBJ databases">
        <title>Pseudoalteromonas galatheae sp. nov., isolated from a deep-sea polychaete near Canal Concepcion, Chile.</title>
        <authorList>
            <person name="Machado H.R."/>
            <person name="Gram L."/>
            <person name="Vynne N.G."/>
        </authorList>
    </citation>
    <scope>NUCLEOTIDE SEQUENCE [LARGE SCALE GENOMIC DNA]</scope>
    <source>
        <strain evidence="5 6">KMM216</strain>
    </source>
</reference>
<dbReference type="InterPro" id="IPR029021">
    <property type="entry name" value="Prot-tyrosine_phosphatase-like"/>
</dbReference>
<proteinExistence type="predicted"/>
<protein>
    <recommendedName>
        <fullName evidence="1">protein-tyrosine-phosphatase</fullName>
        <ecNumber evidence="1">3.1.3.48</ecNumber>
    </recommendedName>
</protein>
<dbReference type="AlphaFoldDB" id="A0ABD3YEG7"/>
<dbReference type="RefSeq" id="WP_033028262.1">
    <property type="nucleotide sequence ID" value="NZ_JJNZ01000001.1"/>
</dbReference>
<dbReference type="Proteomes" id="UP000027154">
    <property type="component" value="Unassembled WGS sequence"/>
</dbReference>
<dbReference type="GO" id="GO:0004725">
    <property type="term" value="F:protein tyrosine phosphatase activity"/>
    <property type="evidence" value="ECO:0007669"/>
    <property type="project" value="UniProtKB-EC"/>
</dbReference>
<dbReference type="PROSITE" id="PS00383">
    <property type="entry name" value="TYR_PHOSPHATASE_1"/>
    <property type="match status" value="1"/>
</dbReference>
<evidence type="ECO:0000259" key="3">
    <source>
        <dbReference type="PROSITE" id="PS50056"/>
    </source>
</evidence>
<evidence type="ECO:0000313" key="6">
    <source>
        <dbReference type="Proteomes" id="UP000027154"/>
    </source>
</evidence>
<dbReference type="SUPFAM" id="SSF52799">
    <property type="entry name" value="(Phosphotyrosine protein) phosphatases II"/>
    <property type="match status" value="1"/>
</dbReference>
<evidence type="ECO:0000259" key="4">
    <source>
        <dbReference type="PROSITE" id="PS50206"/>
    </source>
</evidence>
<dbReference type="PROSITE" id="PS50056">
    <property type="entry name" value="TYR_PHOSPHATASE_2"/>
    <property type="match status" value="1"/>
</dbReference>
<dbReference type="InterPro" id="IPR057023">
    <property type="entry name" value="PTP-SAK"/>
</dbReference>
<evidence type="ECO:0000313" key="5">
    <source>
        <dbReference type="EMBL" id="KDC53676.1"/>
    </source>
</evidence>
<dbReference type="PROSITE" id="PS50206">
    <property type="entry name" value="RHODANESE_3"/>
    <property type="match status" value="1"/>
</dbReference>
<dbReference type="InterPro" id="IPR000387">
    <property type="entry name" value="Tyr_Pase_dom"/>
</dbReference>
<accession>A0ABD3YEG7</accession>
<dbReference type="Pfam" id="PF22784">
    <property type="entry name" value="PTP-SAK"/>
    <property type="match status" value="1"/>
</dbReference>
<dbReference type="InterPro" id="IPR001763">
    <property type="entry name" value="Rhodanese-like_dom"/>
</dbReference>
<name>A0ABD3YEG7_9GAMM</name>
<feature type="domain" description="Tyrosine specific protein phosphatases" evidence="3">
    <location>
        <begin position="109"/>
        <end position="157"/>
    </location>
</feature>
<feature type="domain" description="Rhodanese" evidence="4">
    <location>
        <begin position="75"/>
        <end position="156"/>
    </location>
</feature>
<organism evidence="5 6">
    <name type="scientific">Pseudoalteromonas fuliginea</name>
    <dbReference type="NCBI Taxonomy" id="1872678"/>
    <lineage>
        <taxon>Bacteria</taxon>
        <taxon>Pseudomonadati</taxon>
        <taxon>Pseudomonadota</taxon>
        <taxon>Gammaproteobacteria</taxon>
        <taxon>Alteromonadales</taxon>
        <taxon>Pseudoalteromonadaceae</taxon>
        <taxon>Pseudoalteromonas</taxon>
    </lineage>
</organism>
<comment type="caution">
    <text evidence="5">The sequence shown here is derived from an EMBL/GenBank/DDBJ whole genome shotgun (WGS) entry which is preliminary data.</text>
</comment>
<gene>
    <name evidence="5" type="ORF">DC53_00300</name>
</gene>
<evidence type="ECO:0000256" key="2">
    <source>
        <dbReference type="ARBA" id="ARBA00022801"/>
    </source>
</evidence>
<dbReference type="EMBL" id="JJNZ01000001">
    <property type="protein sequence ID" value="KDC53676.1"/>
    <property type="molecule type" value="Genomic_DNA"/>
</dbReference>
<dbReference type="EC" id="3.1.3.48" evidence="1"/>
<sequence length="167" mass="18524">MSAHPYDVLSLNNGANIIFTPCPGTKTQNLADSIATLKAAGTHMLLSLMPQKELEKNNVQTINSECNKHDITWFHLPINDDEAPKQPFTSSWNTHKTDILQAIQHKQTIAIHCKGGTGRTGLVAALILNSAGYTKEEVYSLVQGIRPKALTIELQKEYFESFESFEV</sequence>